<feature type="region of interest" description="Disordered" evidence="1">
    <location>
        <begin position="611"/>
        <end position="636"/>
    </location>
</feature>
<dbReference type="GO" id="GO:0003723">
    <property type="term" value="F:RNA binding"/>
    <property type="evidence" value="ECO:0007669"/>
    <property type="project" value="TreeGrafter"/>
</dbReference>
<sequence length="847" mass="91571">MSDASKPHGRAAATLPLHRVRFVDWSPSAITALAFSPVPVAGSGMAPSLGATRSVLAVGRDNGNIDLCTWCEDTRAGSKSMARGWMPEMVRVNLLTQTLLGDVQYKIESLVFTVSHTHQGAPYLRLFSTSGGSIVSEHFLPASIARIREDGPTTLALEEHQAPTRTLSSQGGAIWSMAASPTGKYLAIGCEDGIVRLINVAGDSFEHVTASRGTIEKVAVQPRMSRVASRILSLAWGPPKRVAKPQRQDQDSSSSSDEEEDLWQDTFLLGGLGNSTAAVWDVATGQLRSRLTMLKNRQEHTIVWSVTVLRDGTLVAGDSTGRVTFFDARTRVPIPGATFQCHTAGADVLSLCVSNDAKAVYSAGVDQKVVEYSLVGTTWTHTGTRRLHAHDVRALAMDPPLNMCMPASASRVPILVSGGLDYHLVLTPASHASWRNSSDTNPVSSSASTSFADTIQRRIAFVPASARDGVVCVASGPRWIVLRRDRSVGIWQIEQGGAWRKVLEMQMQVRSNIGAAAISHDGHFLAISDLYETKLYNLKGGPKLVKGLGAAMYKRPVSVPGASSLLFTPDGTRLILCTRQGAFVHVIQLPVHDDVPLKLLKSFEQHRTRRSATDGRVLAGQARSDTDTTPLADASSSSHLTRDAYAPVVLAAISPDSQWLLTGDASRRMHVFHLDTLSHQRALATPVCLPSSACFHPTQPSLLAITLPTNHVSFYDLDADQEPVWENSLRQELDHQLGRIREPVVGSTWLPSPAGATLVLHGPTWLCTARQSESKAASRKKRRNAGDEPEEAGAWTVRTTFKYQPLLHVGALTATGSTAELLVVERPYFSLAQSLPPAFYRGAKYGT</sequence>
<dbReference type="InterPro" id="IPR036322">
    <property type="entry name" value="WD40_repeat_dom_sf"/>
</dbReference>
<evidence type="ECO:0000313" key="3">
    <source>
        <dbReference type="Proteomes" id="UP001214415"/>
    </source>
</evidence>
<dbReference type="PANTHER" id="PTHR44163">
    <property type="entry name" value="U3 SMALL NUCLEOLAR RNA-ASSOCIATED PROTEIN 4 HOMOLOG"/>
    <property type="match status" value="1"/>
</dbReference>
<dbReference type="GO" id="GO:0032040">
    <property type="term" value="C:small-subunit processome"/>
    <property type="evidence" value="ECO:0007669"/>
    <property type="project" value="TreeGrafter"/>
</dbReference>
<reference evidence="2" key="1">
    <citation type="submission" date="2023-03" db="EMBL/GenBank/DDBJ databases">
        <title>Mating type loci evolution in Malassezia.</title>
        <authorList>
            <person name="Coelho M.A."/>
        </authorList>
    </citation>
    <scope>NUCLEOTIDE SEQUENCE</scope>
    <source>
        <strain evidence="2">CBS 12830</strain>
    </source>
</reference>
<protein>
    <submittedName>
        <fullName evidence="2">U3 small nucleolar RNA-associated protein</fullName>
    </submittedName>
</protein>
<keyword evidence="3" id="KW-1185">Reference proteome</keyword>
<evidence type="ECO:0000313" key="2">
    <source>
        <dbReference type="EMBL" id="WFD23688.1"/>
    </source>
</evidence>
<dbReference type="PANTHER" id="PTHR44163:SF1">
    <property type="entry name" value="U3 SMALL NUCLEOLAR RNA-ASSOCIATED PROTEIN 4 HOMOLOG"/>
    <property type="match status" value="1"/>
</dbReference>
<dbReference type="SUPFAM" id="SSF69322">
    <property type="entry name" value="Tricorn protease domain 2"/>
    <property type="match status" value="1"/>
</dbReference>
<dbReference type="SUPFAM" id="SSF50978">
    <property type="entry name" value="WD40 repeat-like"/>
    <property type="match status" value="1"/>
</dbReference>
<dbReference type="GO" id="GO:0000462">
    <property type="term" value="P:maturation of SSU-rRNA from tricistronic rRNA transcript (SSU-rRNA, 5.8S rRNA, LSU-rRNA)"/>
    <property type="evidence" value="ECO:0007669"/>
    <property type="project" value="InterPro"/>
</dbReference>
<dbReference type="SUPFAM" id="SSF50998">
    <property type="entry name" value="Quinoprotein alcohol dehydrogenase-like"/>
    <property type="match status" value="1"/>
</dbReference>
<name>A0AAF0EFV9_9BASI</name>
<dbReference type="InterPro" id="IPR001680">
    <property type="entry name" value="WD40_rpt"/>
</dbReference>
<dbReference type="Proteomes" id="UP001214415">
    <property type="component" value="Chromosome 4"/>
</dbReference>
<dbReference type="GO" id="GO:0030686">
    <property type="term" value="C:90S preribosome"/>
    <property type="evidence" value="ECO:0007669"/>
    <property type="project" value="InterPro"/>
</dbReference>
<dbReference type="SMART" id="SM00320">
    <property type="entry name" value="WD40"/>
    <property type="match status" value="5"/>
</dbReference>
<feature type="region of interest" description="Disordered" evidence="1">
    <location>
        <begin position="771"/>
        <end position="791"/>
    </location>
</feature>
<dbReference type="Gene3D" id="2.130.10.10">
    <property type="entry name" value="YVTN repeat-like/Quinoprotein amine dehydrogenase"/>
    <property type="match status" value="3"/>
</dbReference>
<organism evidence="2 3">
    <name type="scientific">Malassezia equina</name>
    <dbReference type="NCBI Taxonomy" id="1381935"/>
    <lineage>
        <taxon>Eukaryota</taxon>
        <taxon>Fungi</taxon>
        <taxon>Dikarya</taxon>
        <taxon>Basidiomycota</taxon>
        <taxon>Ustilaginomycotina</taxon>
        <taxon>Malasseziomycetes</taxon>
        <taxon>Malasseziales</taxon>
        <taxon>Malasseziaceae</taxon>
        <taxon>Malassezia</taxon>
    </lineage>
</organism>
<dbReference type="GO" id="GO:0034455">
    <property type="term" value="C:t-UTP complex"/>
    <property type="evidence" value="ECO:0007669"/>
    <property type="project" value="TreeGrafter"/>
</dbReference>
<dbReference type="EMBL" id="CP119903">
    <property type="protein sequence ID" value="WFD23688.1"/>
    <property type="molecule type" value="Genomic_DNA"/>
</dbReference>
<dbReference type="InterPro" id="IPR046351">
    <property type="entry name" value="UTP4"/>
</dbReference>
<dbReference type="Pfam" id="PF00400">
    <property type="entry name" value="WD40"/>
    <property type="match status" value="1"/>
</dbReference>
<dbReference type="InterPro" id="IPR015943">
    <property type="entry name" value="WD40/YVTN_repeat-like_dom_sf"/>
</dbReference>
<accession>A0AAF0EFV9</accession>
<feature type="region of interest" description="Disordered" evidence="1">
    <location>
        <begin position="239"/>
        <end position="259"/>
    </location>
</feature>
<gene>
    <name evidence="2" type="primary">UTP4</name>
    <name evidence="2" type="ORF">MEQU1_002382</name>
</gene>
<dbReference type="InterPro" id="IPR011047">
    <property type="entry name" value="Quinoprotein_ADH-like_sf"/>
</dbReference>
<dbReference type="AlphaFoldDB" id="A0AAF0EFV9"/>
<evidence type="ECO:0000256" key="1">
    <source>
        <dbReference type="SAM" id="MobiDB-lite"/>
    </source>
</evidence>
<proteinExistence type="predicted"/>